<feature type="compositionally biased region" description="Low complexity" evidence="1">
    <location>
        <begin position="83"/>
        <end position="100"/>
    </location>
</feature>
<dbReference type="KEGG" id="bgok:Pr1d_33250"/>
<accession>A0A5B9QGG3</accession>
<keyword evidence="2" id="KW-1133">Transmembrane helix</keyword>
<name>A0A5B9QGG3_9BACT</name>
<keyword evidence="2" id="KW-0472">Membrane</keyword>
<evidence type="ECO:0000313" key="4">
    <source>
        <dbReference type="Proteomes" id="UP000323917"/>
    </source>
</evidence>
<proteinExistence type="predicted"/>
<evidence type="ECO:0000256" key="1">
    <source>
        <dbReference type="SAM" id="MobiDB-lite"/>
    </source>
</evidence>
<keyword evidence="4" id="KW-1185">Reference proteome</keyword>
<gene>
    <name evidence="3" type="ORF">Pr1d_33250</name>
</gene>
<keyword evidence="2" id="KW-0812">Transmembrane</keyword>
<evidence type="ECO:0000256" key="2">
    <source>
        <dbReference type="SAM" id="Phobius"/>
    </source>
</evidence>
<evidence type="ECO:0000313" key="3">
    <source>
        <dbReference type="EMBL" id="QEG36016.1"/>
    </source>
</evidence>
<sequence length="148" mass="15199">MLGSTPSITGLLKGILPYLAVLFVFSSGFAEASIMRAEMPEFKFEETASDLGTSAPADPSPESPAEPSLAEFVIHHALGSSGGSSSSSSSSPSPTSSSNSTLAINSLTVSSLADLSLTGWVCGEQRFSLPNPPGNDFLRPPQDSSCSI</sequence>
<feature type="region of interest" description="Disordered" evidence="1">
    <location>
        <begin position="46"/>
        <end position="100"/>
    </location>
</feature>
<feature type="region of interest" description="Disordered" evidence="1">
    <location>
        <begin position="129"/>
        <end position="148"/>
    </location>
</feature>
<feature type="transmembrane region" description="Helical" evidence="2">
    <location>
        <begin position="15"/>
        <end position="34"/>
    </location>
</feature>
<protein>
    <submittedName>
        <fullName evidence="3">Uncharacterized protein</fullName>
    </submittedName>
</protein>
<reference evidence="3 4" key="1">
    <citation type="submission" date="2019-08" db="EMBL/GenBank/DDBJ databases">
        <title>Deep-cultivation of Planctomycetes and their phenomic and genomic characterization uncovers novel biology.</title>
        <authorList>
            <person name="Wiegand S."/>
            <person name="Jogler M."/>
            <person name="Boedeker C."/>
            <person name="Pinto D."/>
            <person name="Vollmers J."/>
            <person name="Rivas-Marin E."/>
            <person name="Kohn T."/>
            <person name="Peeters S.H."/>
            <person name="Heuer A."/>
            <person name="Rast P."/>
            <person name="Oberbeckmann S."/>
            <person name="Bunk B."/>
            <person name="Jeske O."/>
            <person name="Meyerdierks A."/>
            <person name="Storesund J.E."/>
            <person name="Kallscheuer N."/>
            <person name="Luecker S."/>
            <person name="Lage O.M."/>
            <person name="Pohl T."/>
            <person name="Merkel B.J."/>
            <person name="Hornburger P."/>
            <person name="Mueller R.-W."/>
            <person name="Bruemmer F."/>
            <person name="Labrenz M."/>
            <person name="Spormann A.M."/>
            <person name="Op den Camp H."/>
            <person name="Overmann J."/>
            <person name="Amann R."/>
            <person name="Jetten M.S.M."/>
            <person name="Mascher T."/>
            <person name="Medema M.H."/>
            <person name="Devos D.P."/>
            <person name="Kaster A.-K."/>
            <person name="Ovreas L."/>
            <person name="Rohde M."/>
            <person name="Galperin M.Y."/>
            <person name="Jogler C."/>
        </authorList>
    </citation>
    <scope>NUCLEOTIDE SEQUENCE [LARGE SCALE GENOMIC DNA]</scope>
    <source>
        <strain evidence="3 4">Pr1d</strain>
    </source>
</reference>
<organism evidence="3 4">
    <name type="scientific">Bythopirellula goksoeyrii</name>
    <dbReference type="NCBI Taxonomy" id="1400387"/>
    <lineage>
        <taxon>Bacteria</taxon>
        <taxon>Pseudomonadati</taxon>
        <taxon>Planctomycetota</taxon>
        <taxon>Planctomycetia</taxon>
        <taxon>Pirellulales</taxon>
        <taxon>Lacipirellulaceae</taxon>
        <taxon>Bythopirellula</taxon>
    </lineage>
</organism>
<dbReference type="EMBL" id="CP042913">
    <property type="protein sequence ID" value="QEG36016.1"/>
    <property type="molecule type" value="Genomic_DNA"/>
</dbReference>
<dbReference type="Proteomes" id="UP000323917">
    <property type="component" value="Chromosome"/>
</dbReference>
<dbReference type="AlphaFoldDB" id="A0A5B9QGG3"/>